<proteinExistence type="predicted"/>
<protein>
    <submittedName>
        <fullName evidence="2">Bm11762</fullName>
    </submittedName>
</protein>
<sequence length="131" mass="14321">MLTRQNKCHAAYFFNTRVSPDGFLRLEVCAVLGGVDAQKAKLKGHTHRGDSPEALPGNSSSRDRLTSGESEVGESKVGSTLARTCEVPLYWLRRSSFTETGSCSCAELMVAKQCCPTVPVGLWSWLKQGFH</sequence>
<gene>
    <name evidence="2" type="primary">Bm11762</name>
    <name evidence="2" type="ORF">BM_Bm11762</name>
</gene>
<dbReference type="EMBL" id="LN860253">
    <property type="protein sequence ID" value="CRZ26251.1"/>
    <property type="molecule type" value="Genomic_DNA"/>
</dbReference>
<evidence type="ECO:0000256" key="1">
    <source>
        <dbReference type="SAM" id="MobiDB-lite"/>
    </source>
</evidence>
<dbReference type="AlphaFoldDB" id="A0A1I9GDA3"/>
<reference evidence="2" key="2">
    <citation type="submission" date="2012-12" db="EMBL/GenBank/DDBJ databases">
        <authorList>
            <consortium name="WormBase Consortium"/>
            <person name="Ghedin E."/>
            <person name="Paulini M."/>
        </authorList>
    </citation>
    <scope>NUCLEOTIDE SEQUENCE</scope>
    <source>
        <strain evidence="2">FR3</strain>
    </source>
</reference>
<evidence type="ECO:0000313" key="2">
    <source>
        <dbReference type="EMBL" id="CRZ26251.1"/>
    </source>
</evidence>
<name>A0A1I9GDA3_BRUMA</name>
<reference evidence="2" key="1">
    <citation type="journal article" date="2007" name="Science">
        <title>Draft genome of the filarial nematode parasite Brugia malayi.</title>
        <authorList>
            <person name="Ghedin E."/>
            <person name="Wang S."/>
            <person name="Spiro D."/>
            <person name="Caler E."/>
            <person name="Zhao Q."/>
            <person name="Crabtree J."/>
            <person name="Allen J.E."/>
            <person name="Delcher A.L."/>
            <person name="Guiliano D.B."/>
            <person name="Miranda-Saavedra D."/>
            <person name="Angiuoli S.V."/>
            <person name="Creasy T."/>
            <person name="Amedeo P."/>
            <person name="Haas B."/>
            <person name="El-Sayed N.M."/>
            <person name="Wortman J.R."/>
            <person name="Feldblyum T."/>
            <person name="Tallon L."/>
            <person name="Schatz M."/>
            <person name="Shumway M."/>
            <person name="Koo H."/>
            <person name="Salzberg S.L."/>
            <person name="Schobel S."/>
            <person name="Pertea M."/>
            <person name="Pop M."/>
            <person name="White O."/>
            <person name="Barton G.J."/>
            <person name="Carlow C.K."/>
            <person name="Crawford M.J."/>
            <person name="Daub J."/>
            <person name="Dimmic M.W."/>
            <person name="Estes C.F."/>
            <person name="Foster J.M."/>
            <person name="Ganatra M."/>
            <person name="Gregory W.F."/>
            <person name="Johnson N.M."/>
            <person name="Jin J."/>
            <person name="Komuniecki R."/>
            <person name="Korf I."/>
            <person name="Kumar S."/>
            <person name="Laney S."/>
            <person name="Li B.W."/>
            <person name="Li W."/>
            <person name="Lindblom T.H."/>
            <person name="Lustigman S."/>
            <person name="Ma D."/>
            <person name="Maina C.V."/>
            <person name="Martin D.M."/>
            <person name="McCarter J.P."/>
            <person name="McReynolds L."/>
            <person name="Mitreva M."/>
            <person name="Nutman T.B."/>
            <person name="Parkinson J."/>
            <person name="Peregrin-Alvarez J.M."/>
            <person name="Poole C."/>
            <person name="Ren Q."/>
            <person name="Saunders L."/>
            <person name="Sluder A.E."/>
            <person name="Smith K."/>
            <person name="Stanke M."/>
            <person name="Unnasch T.R."/>
            <person name="Ware J."/>
            <person name="Wei A.D."/>
            <person name="Weil G."/>
            <person name="Williams D.J."/>
            <person name="Zhang Y."/>
            <person name="Williams S.A."/>
            <person name="Fraser-Liggett C."/>
            <person name="Slatko B."/>
            <person name="Blaxter M.L."/>
            <person name="Scott A.L."/>
        </authorList>
    </citation>
    <scope>NUCLEOTIDE SEQUENCE</scope>
    <source>
        <strain evidence="2">FR3</strain>
    </source>
</reference>
<feature type="region of interest" description="Disordered" evidence="1">
    <location>
        <begin position="41"/>
        <end position="77"/>
    </location>
</feature>
<accession>A0A1I9GDA3</accession>
<organism evidence="2">
    <name type="scientific">Brugia malayi</name>
    <name type="common">Filarial nematode worm</name>
    <dbReference type="NCBI Taxonomy" id="6279"/>
    <lineage>
        <taxon>Eukaryota</taxon>
        <taxon>Metazoa</taxon>
        <taxon>Ecdysozoa</taxon>
        <taxon>Nematoda</taxon>
        <taxon>Chromadorea</taxon>
        <taxon>Rhabditida</taxon>
        <taxon>Spirurina</taxon>
        <taxon>Spiruromorpha</taxon>
        <taxon>Filarioidea</taxon>
        <taxon>Onchocercidae</taxon>
        <taxon>Brugia</taxon>
    </lineage>
</organism>